<feature type="signal peptide" evidence="1">
    <location>
        <begin position="1"/>
        <end position="23"/>
    </location>
</feature>
<dbReference type="EMBL" id="JACHOC010000001">
    <property type="protein sequence ID" value="MBB4620529.1"/>
    <property type="molecule type" value="Genomic_DNA"/>
</dbReference>
<dbReference type="RefSeq" id="WP_183668633.1">
    <property type="nucleotide sequence ID" value="NZ_BMPB01000010.1"/>
</dbReference>
<reference evidence="2 3" key="1">
    <citation type="submission" date="2020-08" db="EMBL/GenBank/DDBJ databases">
        <title>Genomic Encyclopedia of Type Strains, Phase IV (KMG-IV): sequencing the most valuable type-strain genomes for metagenomic binning, comparative biology and taxonomic classification.</title>
        <authorList>
            <person name="Goeker M."/>
        </authorList>
    </citation>
    <scope>NUCLEOTIDE SEQUENCE [LARGE SCALE GENOMIC DNA]</scope>
    <source>
        <strain evidence="2 3">DSM 102983</strain>
    </source>
</reference>
<feature type="chain" id="PRO_5046468484" description="DUF1735 domain-containing protein" evidence="1">
    <location>
        <begin position="24"/>
        <end position="280"/>
    </location>
</feature>
<keyword evidence="3" id="KW-1185">Reference proteome</keyword>
<proteinExistence type="predicted"/>
<evidence type="ECO:0000313" key="3">
    <source>
        <dbReference type="Proteomes" id="UP000533637"/>
    </source>
</evidence>
<sequence length="280" mass="31282">MTITYIKHTAYLLINLAIFLFSACSEDDNYAPGTAIPASCEQVYFSKENAASLMLPIEGSRSVTLIVARTKTSSALSMPINILSKDDKLTIPSTIEFTAGSPTTKLEITLSSDAEAGTEYIFELELTGDNIDPYTKLDGSAKFFGSVMIEKWNTLQATFSFEDLYSPWEGEIENLEGSNKYQIKDFLKSGKTVEFTIDKSTGAISFSGGYNDGTYWQFLENDNFIPCYPTGSDIYITSTYIYLGASYSYLNLNKKSGRIYHWNNYSDNSSNWNALNISWK</sequence>
<gene>
    <name evidence="2" type="ORF">GGQ57_000403</name>
</gene>
<evidence type="ECO:0008006" key="4">
    <source>
        <dbReference type="Google" id="ProtNLM"/>
    </source>
</evidence>
<evidence type="ECO:0000256" key="1">
    <source>
        <dbReference type="SAM" id="SignalP"/>
    </source>
</evidence>
<keyword evidence="1" id="KW-0732">Signal</keyword>
<evidence type="ECO:0000313" key="2">
    <source>
        <dbReference type="EMBL" id="MBB4620529.1"/>
    </source>
</evidence>
<comment type="caution">
    <text evidence="2">The sequence shown here is derived from an EMBL/GenBank/DDBJ whole genome shotgun (WGS) entry which is preliminary data.</text>
</comment>
<dbReference type="PROSITE" id="PS51257">
    <property type="entry name" value="PROKAR_LIPOPROTEIN"/>
    <property type="match status" value="1"/>
</dbReference>
<organism evidence="2 3">
    <name type="scientific">Parabacteroides faecis</name>
    <dbReference type="NCBI Taxonomy" id="1217282"/>
    <lineage>
        <taxon>Bacteria</taxon>
        <taxon>Pseudomonadati</taxon>
        <taxon>Bacteroidota</taxon>
        <taxon>Bacteroidia</taxon>
        <taxon>Bacteroidales</taxon>
        <taxon>Tannerellaceae</taxon>
        <taxon>Parabacteroides</taxon>
    </lineage>
</organism>
<accession>A0ABR6KG96</accession>
<dbReference type="Proteomes" id="UP000533637">
    <property type="component" value="Unassembled WGS sequence"/>
</dbReference>
<protein>
    <recommendedName>
        <fullName evidence="4">DUF1735 domain-containing protein</fullName>
    </recommendedName>
</protein>
<name>A0ABR6KG96_9BACT</name>